<dbReference type="SUPFAM" id="SSF55729">
    <property type="entry name" value="Acyl-CoA N-acyltransferases (Nat)"/>
    <property type="match status" value="1"/>
</dbReference>
<evidence type="ECO:0000313" key="1">
    <source>
        <dbReference type="EMBL" id="WVN87050.1"/>
    </source>
</evidence>
<dbReference type="Proteomes" id="UP000094043">
    <property type="component" value="Chromosome 2"/>
</dbReference>
<dbReference type="GeneID" id="91086438"/>
<reference evidence="1" key="2">
    <citation type="journal article" date="2022" name="Elife">
        <title>Obligate sexual reproduction of a homothallic fungus closely related to the Cryptococcus pathogenic species complex.</title>
        <authorList>
            <person name="Passer A.R."/>
            <person name="Clancey S.A."/>
            <person name="Shea T."/>
            <person name="David-Palma M."/>
            <person name="Averette A.F."/>
            <person name="Boekhout T."/>
            <person name="Porcel B.M."/>
            <person name="Nowrousian M."/>
            <person name="Cuomo C.A."/>
            <person name="Sun S."/>
            <person name="Heitman J."/>
            <person name="Coelho M.A."/>
        </authorList>
    </citation>
    <scope>NUCLEOTIDE SEQUENCE</scope>
    <source>
        <strain evidence="1">CBS 7841</strain>
    </source>
</reference>
<dbReference type="InterPro" id="IPR016181">
    <property type="entry name" value="Acyl_CoA_acyltransferase"/>
</dbReference>
<dbReference type="EMBL" id="CP143785">
    <property type="protein sequence ID" value="WVN87050.1"/>
    <property type="molecule type" value="Genomic_DNA"/>
</dbReference>
<dbReference type="InterPro" id="IPR000182">
    <property type="entry name" value="GNAT_dom"/>
</dbReference>
<gene>
    <name evidence="1" type="ORF">L203_102226</name>
</gene>
<dbReference type="Pfam" id="PF13302">
    <property type="entry name" value="Acetyltransf_3"/>
    <property type="match status" value="1"/>
</dbReference>
<protein>
    <submittedName>
        <fullName evidence="1">Uncharacterized protein</fullName>
    </submittedName>
</protein>
<dbReference type="AlphaFoldDB" id="A0A1E3ITP3"/>
<dbReference type="KEGG" id="cdep:91086438"/>
<accession>A0A1E3ITP3</accession>
<dbReference type="VEuPathDB" id="FungiDB:L203_01481"/>
<dbReference type="InterPro" id="IPR051531">
    <property type="entry name" value="N-acetyltransferase"/>
</dbReference>
<dbReference type="RefSeq" id="XP_066067750.1">
    <property type="nucleotide sequence ID" value="XM_066211653.1"/>
</dbReference>
<name>A0A1E3ITP3_9TREE</name>
<evidence type="ECO:0000313" key="2">
    <source>
        <dbReference type="Proteomes" id="UP000094043"/>
    </source>
</evidence>
<sequence>MVGADFLNCPVMVSDDGPFIPLPTHVNFRLTPRRESDVDDLLVLYNTPEIGRWFWQRPYPYRRSDAQSFVDRVPAFNAQLAVVINSLPNPPTFPQPHSERLFPFSVLREVTSDKLVGMMFLGPGEDEGTWEMAYDLHPAFWGRGVGSGMIQATLAYARWLGARRVVAFHEPENTPSHIVLRKAGFTRAGDKEMDWPEEKGGGKKLVYGWEYWC</sequence>
<dbReference type="CDD" id="cd04301">
    <property type="entry name" value="NAT_SF"/>
    <property type="match status" value="1"/>
</dbReference>
<organism evidence="1 2">
    <name type="scientific">Cryptococcus depauperatus CBS 7841</name>
    <dbReference type="NCBI Taxonomy" id="1295531"/>
    <lineage>
        <taxon>Eukaryota</taxon>
        <taxon>Fungi</taxon>
        <taxon>Dikarya</taxon>
        <taxon>Basidiomycota</taxon>
        <taxon>Agaricomycotina</taxon>
        <taxon>Tremellomycetes</taxon>
        <taxon>Tremellales</taxon>
        <taxon>Cryptococcaceae</taxon>
        <taxon>Cryptococcus</taxon>
    </lineage>
</organism>
<dbReference type="PANTHER" id="PTHR43792">
    <property type="entry name" value="GNAT FAMILY, PUTATIVE (AFU_ORTHOLOGUE AFUA_3G00765)-RELATED-RELATED"/>
    <property type="match status" value="1"/>
</dbReference>
<reference evidence="1" key="1">
    <citation type="submission" date="2016-06" db="EMBL/GenBank/DDBJ databases">
        <authorList>
            <person name="Cuomo C."/>
            <person name="Litvintseva A."/>
            <person name="Heitman J."/>
            <person name="Chen Y."/>
            <person name="Sun S."/>
            <person name="Springer D."/>
            <person name="Dromer F."/>
            <person name="Young S."/>
            <person name="Zeng Q."/>
            <person name="Chapman S."/>
            <person name="Gujja S."/>
            <person name="Saif S."/>
            <person name="Birren B."/>
        </authorList>
    </citation>
    <scope>NUCLEOTIDE SEQUENCE</scope>
    <source>
        <strain evidence="1">CBS 7841</strain>
    </source>
</reference>
<keyword evidence="2" id="KW-1185">Reference proteome</keyword>
<reference evidence="1" key="3">
    <citation type="submission" date="2024-01" db="EMBL/GenBank/DDBJ databases">
        <authorList>
            <person name="Coelho M.A."/>
            <person name="David-Palma M."/>
            <person name="Shea T."/>
            <person name="Sun S."/>
            <person name="Cuomo C.A."/>
            <person name="Heitman J."/>
        </authorList>
    </citation>
    <scope>NUCLEOTIDE SEQUENCE</scope>
    <source>
        <strain evidence="1">CBS 7841</strain>
    </source>
</reference>
<dbReference type="GO" id="GO:0016747">
    <property type="term" value="F:acyltransferase activity, transferring groups other than amino-acyl groups"/>
    <property type="evidence" value="ECO:0007669"/>
    <property type="project" value="InterPro"/>
</dbReference>
<dbReference type="PROSITE" id="PS51186">
    <property type="entry name" value="GNAT"/>
    <property type="match status" value="1"/>
</dbReference>
<proteinExistence type="predicted"/>
<dbReference type="PANTHER" id="PTHR43792:SF16">
    <property type="entry name" value="N-ACETYLTRANSFERASE DOMAIN-CONTAINING PROTEIN"/>
    <property type="match status" value="1"/>
</dbReference>
<dbReference type="Gene3D" id="3.40.630.30">
    <property type="match status" value="1"/>
</dbReference>
<dbReference type="OrthoDB" id="630895at2759"/>